<comment type="caution">
    <text evidence="1">The sequence shown here is derived from an EMBL/GenBank/DDBJ whole genome shotgun (WGS) entry which is preliminary data.</text>
</comment>
<evidence type="ECO:0000313" key="2">
    <source>
        <dbReference type="Proteomes" id="UP000683000"/>
    </source>
</evidence>
<dbReference type="AlphaFoldDB" id="A0A8I2YSI9"/>
<dbReference type="EMBL" id="JAGFBS010000010">
    <property type="protein sequence ID" value="KAG6377022.1"/>
    <property type="molecule type" value="Genomic_DNA"/>
</dbReference>
<gene>
    <name evidence="1" type="ORF">JVT61DRAFT_1068</name>
</gene>
<sequence>MSPVRNAYIAINLGNMVNTANYTNNPAYIQLLPITNATQAAQDIANIPIAPGTKVHLPPSPTRRSHG</sequence>
<proteinExistence type="predicted"/>
<accession>A0A8I2YSI9</accession>
<keyword evidence="2" id="KW-1185">Reference proteome</keyword>
<dbReference type="OrthoDB" id="10546142at2759"/>
<protein>
    <submittedName>
        <fullName evidence="1">Uncharacterized protein</fullName>
    </submittedName>
</protein>
<organism evidence="1 2">
    <name type="scientific">Boletus reticuloceps</name>
    <dbReference type="NCBI Taxonomy" id="495285"/>
    <lineage>
        <taxon>Eukaryota</taxon>
        <taxon>Fungi</taxon>
        <taxon>Dikarya</taxon>
        <taxon>Basidiomycota</taxon>
        <taxon>Agaricomycotina</taxon>
        <taxon>Agaricomycetes</taxon>
        <taxon>Agaricomycetidae</taxon>
        <taxon>Boletales</taxon>
        <taxon>Boletineae</taxon>
        <taxon>Boletaceae</taxon>
        <taxon>Boletoideae</taxon>
        <taxon>Boletus</taxon>
    </lineage>
</organism>
<reference evidence="1" key="1">
    <citation type="submission" date="2021-03" db="EMBL/GenBank/DDBJ databases">
        <title>Evolutionary innovations through gain and loss of genes in the ectomycorrhizal Boletales.</title>
        <authorList>
            <person name="Wu G."/>
            <person name="Miyauchi S."/>
            <person name="Morin E."/>
            <person name="Yang Z.-L."/>
            <person name="Xu J."/>
            <person name="Martin F.M."/>
        </authorList>
    </citation>
    <scope>NUCLEOTIDE SEQUENCE</scope>
    <source>
        <strain evidence="1">BR01</strain>
    </source>
</reference>
<dbReference type="Proteomes" id="UP000683000">
    <property type="component" value="Unassembled WGS sequence"/>
</dbReference>
<evidence type="ECO:0000313" key="1">
    <source>
        <dbReference type="EMBL" id="KAG6377022.1"/>
    </source>
</evidence>
<name>A0A8I2YSI9_9AGAM</name>